<dbReference type="WBParaSite" id="nRc.2.0.1.t43542-RA">
    <property type="protein sequence ID" value="nRc.2.0.1.t43542-RA"/>
    <property type="gene ID" value="nRc.2.0.1.g43542"/>
</dbReference>
<dbReference type="AlphaFoldDB" id="A0A915KX62"/>
<keyword evidence="1" id="KW-0472">Membrane</keyword>
<keyword evidence="1" id="KW-1133">Transmembrane helix</keyword>
<proteinExistence type="predicted"/>
<name>A0A915KX62_ROMCU</name>
<protein>
    <submittedName>
        <fullName evidence="3">Uncharacterized protein</fullName>
    </submittedName>
</protein>
<keyword evidence="2" id="KW-1185">Reference proteome</keyword>
<sequence>MKKSVSCMDEGVANQVMVKHDGNCMPGKPTCTEKSSELLDMGAEHELNPVNCTIWQTVSIICIISTIFLIEYVDSRNEFSGIYDSATCKNDCRGIHDIGCQRLREDQEACRCQSGYYSIPKQCKVECEDNQFWSLFTYGSCVDVPASKDLDKNVGLCNKMCVFRVRLWTTIFTIILFASAILLLFLMLPGCITSCYTCIFLRKQKKRAQEDAALASAVDPHGTLKAGLPGMPSIGSAAAHPGAQVAAGGQSAAAGYGYPLYGGWPYYQQRA</sequence>
<dbReference type="Proteomes" id="UP000887565">
    <property type="component" value="Unplaced"/>
</dbReference>
<evidence type="ECO:0000313" key="3">
    <source>
        <dbReference type="WBParaSite" id="nRc.2.0.1.t43542-RA"/>
    </source>
</evidence>
<evidence type="ECO:0000256" key="1">
    <source>
        <dbReference type="SAM" id="Phobius"/>
    </source>
</evidence>
<reference evidence="3" key="1">
    <citation type="submission" date="2022-11" db="UniProtKB">
        <authorList>
            <consortium name="WormBaseParasite"/>
        </authorList>
    </citation>
    <scope>IDENTIFICATION</scope>
</reference>
<organism evidence="2 3">
    <name type="scientific">Romanomermis culicivorax</name>
    <name type="common">Nematode worm</name>
    <dbReference type="NCBI Taxonomy" id="13658"/>
    <lineage>
        <taxon>Eukaryota</taxon>
        <taxon>Metazoa</taxon>
        <taxon>Ecdysozoa</taxon>
        <taxon>Nematoda</taxon>
        <taxon>Enoplea</taxon>
        <taxon>Dorylaimia</taxon>
        <taxon>Mermithida</taxon>
        <taxon>Mermithoidea</taxon>
        <taxon>Mermithidae</taxon>
        <taxon>Romanomermis</taxon>
    </lineage>
</organism>
<feature type="transmembrane region" description="Helical" evidence="1">
    <location>
        <begin position="167"/>
        <end position="188"/>
    </location>
</feature>
<accession>A0A915KX62</accession>
<keyword evidence="1" id="KW-0812">Transmembrane</keyword>
<dbReference type="OMA" id="QVATMGY"/>
<evidence type="ECO:0000313" key="2">
    <source>
        <dbReference type="Proteomes" id="UP000887565"/>
    </source>
</evidence>